<dbReference type="GO" id="GO:0005459">
    <property type="term" value="F:UDP-galactose transmembrane transporter activity"/>
    <property type="evidence" value="ECO:0007669"/>
    <property type="project" value="TreeGrafter"/>
</dbReference>
<reference evidence="7" key="1">
    <citation type="submission" date="2023-08" db="EMBL/GenBank/DDBJ databases">
        <authorList>
            <person name="Audoor S."/>
            <person name="Bilcke G."/>
        </authorList>
    </citation>
    <scope>NUCLEOTIDE SEQUENCE</scope>
</reference>
<dbReference type="PANTHER" id="PTHR10778:SF18">
    <property type="entry name" value="SUGAR PHOSPHATE TRANSPORTER DOMAIN-CONTAINING PROTEIN"/>
    <property type="match status" value="1"/>
</dbReference>
<evidence type="ECO:0000256" key="6">
    <source>
        <dbReference type="SAM" id="Phobius"/>
    </source>
</evidence>
<sequence length="248" mass="27980">MTSSTYVFAMVCSNEALQYVSYPTAVLAKSCKMIPTMIMGFLVERRNYSIQQWIAAFLISIGIASFNLLRLQDKQDESEERNGVSDQHWKGMCLLCASLCLDGFLGSFQGMLKSRGRSPTANETMFCVNCYAFTLMLPMSIASGQFNEGIQLLKDDQSLVSIVLLQNAIVAVGQIFIFLTITWYSSLVCTTITTTRKFFTILFSVLYFGHRFNIWQWVSVCMVFGGLYLSIVDRGEHEPAVEKQKKTD</sequence>
<dbReference type="PANTHER" id="PTHR10778">
    <property type="entry name" value="SOLUTE CARRIER FAMILY 35 MEMBER B"/>
    <property type="match status" value="1"/>
</dbReference>
<name>A0AAD2JKH8_9STRA</name>
<accession>A0AAD2JKH8</accession>
<dbReference type="Pfam" id="PF08449">
    <property type="entry name" value="UAA"/>
    <property type="match status" value="1"/>
</dbReference>
<evidence type="ECO:0000313" key="7">
    <source>
        <dbReference type="EMBL" id="CAJ1958530.1"/>
    </source>
</evidence>
<feature type="transmembrane region" description="Helical" evidence="6">
    <location>
        <begin position="158"/>
        <end position="179"/>
    </location>
</feature>
<evidence type="ECO:0000256" key="4">
    <source>
        <dbReference type="ARBA" id="ARBA00022989"/>
    </source>
</evidence>
<dbReference type="InterPro" id="IPR037185">
    <property type="entry name" value="EmrE-like"/>
</dbReference>
<evidence type="ECO:0000256" key="2">
    <source>
        <dbReference type="ARBA" id="ARBA00022448"/>
    </source>
</evidence>
<dbReference type="AlphaFoldDB" id="A0AAD2JKH8"/>
<feature type="transmembrane region" description="Helical" evidence="6">
    <location>
        <begin position="50"/>
        <end position="69"/>
    </location>
</feature>
<keyword evidence="5 6" id="KW-0472">Membrane</keyword>
<evidence type="ECO:0000256" key="3">
    <source>
        <dbReference type="ARBA" id="ARBA00022692"/>
    </source>
</evidence>
<dbReference type="EMBL" id="CAKOGP040001980">
    <property type="protein sequence ID" value="CAJ1958530.1"/>
    <property type="molecule type" value="Genomic_DNA"/>
</dbReference>
<dbReference type="GO" id="GO:0005460">
    <property type="term" value="F:UDP-glucose transmembrane transporter activity"/>
    <property type="evidence" value="ECO:0007669"/>
    <property type="project" value="TreeGrafter"/>
</dbReference>
<feature type="transmembrane region" description="Helical" evidence="6">
    <location>
        <begin position="186"/>
        <end position="208"/>
    </location>
</feature>
<dbReference type="Proteomes" id="UP001295423">
    <property type="component" value="Unassembled WGS sequence"/>
</dbReference>
<dbReference type="InterPro" id="IPR013657">
    <property type="entry name" value="SCL35B1-4/HUT1"/>
</dbReference>
<keyword evidence="4 6" id="KW-1133">Transmembrane helix</keyword>
<protein>
    <submittedName>
        <fullName evidence="7">Uncharacterized protein</fullName>
    </submittedName>
</protein>
<feature type="transmembrane region" description="Helical" evidence="6">
    <location>
        <begin position="214"/>
        <end position="232"/>
    </location>
</feature>
<keyword evidence="8" id="KW-1185">Reference proteome</keyword>
<proteinExistence type="predicted"/>
<comment type="caution">
    <text evidence="7">The sequence shown here is derived from an EMBL/GenBank/DDBJ whole genome shotgun (WGS) entry which is preliminary data.</text>
</comment>
<comment type="subcellular location">
    <subcellularLocation>
        <location evidence="1">Membrane</location>
        <topology evidence="1">Multi-pass membrane protein</topology>
    </subcellularLocation>
</comment>
<keyword evidence="3 6" id="KW-0812">Transmembrane</keyword>
<dbReference type="GO" id="GO:0000139">
    <property type="term" value="C:Golgi membrane"/>
    <property type="evidence" value="ECO:0007669"/>
    <property type="project" value="TreeGrafter"/>
</dbReference>
<dbReference type="GO" id="GO:0005789">
    <property type="term" value="C:endoplasmic reticulum membrane"/>
    <property type="evidence" value="ECO:0007669"/>
    <property type="project" value="TreeGrafter"/>
</dbReference>
<dbReference type="SUPFAM" id="SSF103481">
    <property type="entry name" value="Multidrug resistance efflux transporter EmrE"/>
    <property type="match status" value="2"/>
</dbReference>
<evidence type="ECO:0000256" key="5">
    <source>
        <dbReference type="ARBA" id="ARBA00023136"/>
    </source>
</evidence>
<gene>
    <name evidence="7" type="ORF">CYCCA115_LOCUS17222</name>
</gene>
<organism evidence="7 8">
    <name type="scientific">Cylindrotheca closterium</name>
    <dbReference type="NCBI Taxonomy" id="2856"/>
    <lineage>
        <taxon>Eukaryota</taxon>
        <taxon>Sar</taxon>
        <taxon>Stramenopiles</taxon>
        <taxon>Ochrophyta</taxon>
        <taxon>Bacillariophyta</taxon>
        <taxon>Bacillariophyceae</taxon>
        <taxon>Bacillariophycidae</taxon>
        <taxon>Bacillariales</taxon>
        <taxon>Bacillariaceae</taxon>
        <taxon>Cylindrotheca</taxon>
    </lineage>
</organism>
<feature type="transmembrane region" description="Helical" evidence="6">
    <location>
        <begin position="124"/>
        <end position="146"/>
    </location>
</feature>
<keyword evidence="2" id="KW-0813">Transport</keyword>
<evidence type="ECO:0000256" key="1">
    <source>
        <dbReference type="ARBA" id="ARBA00004141"/>
    </source>
</evidence>
<evidence type="ECO:0000313" key="8">
    <source>
        <dbReference type="Proteomes" id="UP001295423"/>
    </source>
</evidence>